<dbReference type="EMBL" id="JAYMRV010000005">
    <property type="protein sequence ID" value="MEM5422987.1"/>
    <property type="molecule type" value="Genomic_DNA"/>
</dbReference>
<gene>
    <name evidence="2" type="ORF">VSR73_18160</name>
</gene>
<dbReference type="InterPro" id="IPR051783">
    <property type="entry name" value="NAD(P)-dependent_oxidoreduct"/>
</dbReference>
<protein>
    <submittedName>
        <fullName evidence="2">NAD(P)-dependent oxidoreductase</fullName>
    </submittedName>
</protein>
<dbReference type="PANTHER" id="PTHR48079:SF6">
    <property type="entry name" value="NAD(P)-BINDING DOMAIN-CONTAINING PROTEIN-RELATED"/>
    <property type="match status" value="1"/>
</dbReference>
<proteinExistence type="predicted"/>
<sequence length="281" mass="31530">MKIALTGATGFIGRHLVAELVQRGHEITLLVRDPQKLDALRRPGVRTIQFDLYAPANSAAEVGKHDALIHLAWPGLPNYKELFHFEENLPASYRFLKACIEAGVPQVLVTGTCFEYGMRDGCLAENMETLPANSYSLAKDTLRKFLERLREKQPFVLQWIRLFYMYGPGQNSNSLLAQLDHAIDKGDPVFNMSGGEQLRDYLPVEQVASGLARVAEHAECDGITNVCSGVPISVRKLVERRIESRNARIELNFGYYPYPNHEPMAFWGDAHKFEAIISSAP</sequence>
<dbReference type="Gene3D" id="3.40.50.720">
    <property type="entry name" value="NAD(P)-binding Rossmann-like Domain"/>
    <property type="match status" value="1"/>
</dbReference>
<dbReference type="InterPro" id="IPR036291">
    <property type="entry name" value="NAD(P)-bd_dom_sf"/>
</dbReference>
<dbReference type="RefSeq" id="WP_342947800.1">
    <property type="nucleotide sequence ID" value="NZ_JAYMRV010000005.1"/>
</dbReference>
<dbReference type="Proteomes" id="UP001489897">
    <property type="component" value="Unassembled WGS sequence"/>
</dbReference>
<dbReference type="Pfam" id="PF01370">
    <property type="entry name" value="Epimerase"/>
    <property type="match status" value="1"/>
</dbReference>
<accession>A0ABU9RTP4</accession>
<comment type="caution">
    <text evidence="2">The sequence shown here is derived from an EMBL/GenBank/DDBJ whole genome shotgun (WGS) entry which is preliminary data.</text>
</comment>
<evidence type="ECO:0000313" key="3">
    <source>
        <dbReference type="Proteomes" id="UP001489897"/>
    </source>
</evidence>
<keyword evidence="3" id="KW-1185">Reference proteome</keyword>
<evidence type="ECO:0000259" key="1">
    <source>
        <dbReference type="Pfam" id="PF01370"/>
    </source>
</evidence>
<evidence type="ECO:0000313" key="2">
    <source>
        <dbReference type="EMBL" id="MEM5422987.1"/>
    </source>
</evidence>
<dbReference type="SUPFAM" id="SSF51735">
    <property type="entry name" value="NAD(P)-binding Rossmann-fold domains"/>
    <property type="match status" value="1"/>
</dbReference>
<dbReference type="PANTHER" id="PTHR48079">
    <property type="entry name" value="PROTEIN YEEZ"/>
    <property type="match status" value="1"/>
</dbReference>
<name>A0ABU9RTP4_9BURK</name>
<organism evidence="2 3">
    <name type="scientific">Paraburkholderia ferrariae</name>
    <dbReference type="NCBI Taxonomy" id="386056"/>
    <lineage>
        <taxon>Bacteria</taxon>
        <taxon>Pseudomonadati</taxon>
        <taxon>Pseudomonadota</taxon>
        <taxon>Betaproteobacteria</taxon>
        <taxon>Burkholderiales</taxon>
        <taxon>Burkholderiaceae</taxon>
        <taxon>Paraburkholderia</taxon>
    </lineage>
</organism>
<dbReference type="InterPro" id="IPR001509">
    <property type="entry name" value="Epimerase_deHydtase"/>
</dbReference>
<feature type="domain" description="NAD-dependent epimerase/dehydratase" evidence="1">
    <location>
        <begin position="3"/>
        <end position="226"/>
    </location>
</feature>
<reference evidence="2 3" key="1">
    <citation type="submission" date="2024-01" db="EMBL/GenBank/DDBJ databases">
        <title>The diversity of rhizobia nodulating Mimosa spp. in eleven states of Brazil covering several biomes is determined by host plant, location, and edaphic factors.</title>
        <authorList>
            <person name="Rouws L."/>
            <person name="Barauna A."/>
            <person name="Beukes C."/>
            <person name="De Faria S.M."/>
            <person name="Gross E."/>
            <person name="Dos Reis Junior F.B."/>
            <person name="Simon M."/>
            <person name="Maluk M."/>
            <person name="Odee D.W."/>
            <person name="Kenicer G."/>
            <person name="Young J.P.W."/>
            <person name="Reis V.M."/>
            <person name="Zilli J."/>
            <person name="James E.K."/>
        </authorList>
    </citation>
    <scope>NUCLEOTIDE SEQUENCE [LARGE SCALE GENOMIC DNA]</scope>
    <source>
        <strain evidence="2 3">JPY167</strain>
    </source>
</reference>